<reference evidence="1" key="2">
    <citation type="journal article" date="2006" name="PLoS Pathog.">
        <title>New perspectives on host-parasite interplay by comparative transcriptomic and proteomic analyses of Schistosoma japonicum.</title>
        <authorList>
            <person name="Liu F."/>
            <person name="Lu J."/>
            <person name="Hu W."/>
            <person name="Wang S.Y."/>
            <person name="Cui S.J."/>
            <person name="Chi M."/>
            <person name="Yan Q."/>
            <person name="Wang X.R."/>
            <person name="Song H.D."/>
            <person name="Xu X.N."/>
            <person name="Wang J.J."/>
            <person name="Zhang X.L."/>
            <person name="Zhang X."/>
            <person name="Wang Z.Q."/>
            <person name="Xue C.L."/>
            <person name="Brindley P.J."/>
            <person name="McManus D.P."/>
            <person name="Yang P.Y."/>
            <person name="Feng Z."/>
            <person name="Chen Z."/>
            <person name="Han Z.G."/>
        </authorList>
    </citation>
    <scope>NUCLEOTIDE SEQUENCE</scope>
</reference>
<organism evidence="1">
    <name type="scientific">Schistosoma japonicum</name>
    <name type="common">Blood fluke</name>
    <dbReference type="NCBI Taxonomy" id="6182"/>
    <lineage>
        <taxon>Eukaryota</taxon>
        <taxon>Metazoa</taxon>
        <taxon>Spiralia</taxon>
        <taxon>Lophotrochozoa</taxon>
        <taxon>Platyhelminthes</taxon>
        <taxon>Trematoda</taxon>
        <taxon>Digenea</taxon>
        <taxon>Strigeidida</taxon>
        <taxon>Schistosomatoidea</taxon>
        <taxon>Schistosomatidae</taxon>
        <taxon>Schistosoma</taxon>
    </lineage>
</organism>
<sequence length="36" mass="4091">MTSRMVLTYGVGNRLPIVFLGLHHLSTLQTTFIFLL</sequence>
<accession>Q5BYQ7</accession>
<reference evidence="1" key="1">
    <citation type="submission" date="2005-03" db="EMBL/GenBank/DDBJ databases">
        <authorList>
            <person name="Han Z."/>
        </authorList>
    </citation>
    <scope>NUCLEOTIDE SEQUENCE</scope>
</reference>
<proteinExistence type="evidence at transcript level"/>
<dbReference type="EMBL" id="AY811579">
    <property type="protein sequence ID" value="AAX27468.1"/>
    <property type="molecule type" value="mRNA"/>
</dbReference>
<dbReference type="AlphaFoldDB" id="Q5BYQ7"/>
<protein>
    <submittedName>
        <fullName evidence="1">Uncharacterized protein</fullName>
    </submittedName>
</protein>
<evidence type="ECO:0000313" key="1">
    <source>
        <dbReference type="EMBL" id="AAX27468.1"/>
    </source>
</evidence>
<name>Q5BYQ7_SCHJA</name>